<evidence type="ECO:0000256" key="2">
    <source>
        <dbReference type="ARBA" id="ARBA00023002"/>
    </source>
</evidence>
<evidence type="ECO:0000259" key="3">
    <source>
        <dbReference type="Pfam" id="PF00171"/>
    </source>
</evidence>
<reference evidence="4 5" key="1">
    <citation type="submission" date="2016-10" db="EMBL/GenBank/DDBJ databases">
        <authorList>
            <person name="de Groot N.N."/>
        </authorList>
    </citation>
    <scope>NUCLEOTIDE SEQUENCE [LARGE SCALE GENOMIC DNA]</scope>
    <source>
        <strain evidence="4 5">DSM 21771</strain>
    </source>
</reference>
<dbReference type="Pfam" id="PF00171">
    <property type="entry name" value="Aldedh"/>
    <property type="match status" value="1"/>
</dbReference>
<dbReference type="Gene3D" id="3.40.309.10">
    <property type="entry name" value="Aldehyde Dehydrogenase, Chain A, domain 2"/>
    <property type="match status" value="1"/>
</dbReference>
<dbReference type="RefSeq" id="WP_425433678.1">
    <property type="nucleotide sequence ID" value="NZ_FNEN01000005.1"/>
</dbReference>
<comment type="similarity">
    <text evidence="1">Belongs to the aldehyde dehydrogenase family.</text>
</comment>
<dbReference type="InterPro" id="IPR015590">
    <property type="entry name" value="Aldehyde_DH_dom"/>
</dbReference>
<dbReference type="GO" id="GO:0008911">
    <property type="term" value="F:lactaldehyde dehydrogenase (NAD+) activity"/>
    <property type="evidence" value="ECO:0007669"/>
    <property type="project" value="TreeGrafter"/>
</dbReference>
<evidence type="ECO:0000313" key="4">
    <source>
        <dbReference type="EMBL" id="SDI72021.1"/>
    </source>
</evidence>
<dbReference type="PANTHER" id="PTHR42991">
    <property type="entry name" value="ALDEHYDE DEHYDROGENASE"/>
    <property type="match status" value="1"/>
</dbReference>
<organism evidence="4 5">
    <name type="scientific">Natribacillus halophilus</name>
    <dbReference type="NCBI Taxonomy" id="549003"/>
    <lineage>
        <taxon>Bacteria</taxon>
        <taxon>Bacillati</taxon>
        <taxon>Bacillota</taxon>
        <taxon>Bacilli</taxon>
        <taxon>Bacillales</taxon>
        <taxon>Bacillaceae</taxon>
        <taxon>Natribacillus</taxon>
    </lineage>
</organism>
<sequence length="98" mass="10868">MNVSMITFNGSPEVGKEIRCKASLRFGLQAGIYTGDIQKAMKASDQLEVDGVMINDIPTFRVDHMPYGGVKESGTGREGIRYSVKEMTEMKFVMVNNN</sequence>
<keyword evidence="5" id="KW-1185">Reference proteome</keyword>
<name>A0A1G8MVK3_9BACI</name>
<dbReference type="Proteomes" id="UP000198853">
    <property type="component" value="Unassembled WGS sequence"/>
</dbReference>
<evidence type="ECO:0000313" key="5">
    <source>
        <dbReference type="Proteomes" id="UP000198853"/>
    </source>
</evidence>
<dbReference type="PANTHER" id="PTHR42991:SF1">
    <property type="entry name" value="ALDEHYDE DEHYDROGENASE"/>
    <property type="match status" value="1"/>
</dbReference>
<evidence type="ECO:0000256" key="1">
    <source>
        <dbReference type="ARBA" id="ARBA00009986"/>
    </source>
</evidence>
<dbReference type="InterPro" id="IPR016163">
    <property type="entry name" value="Ald_DH_C"/>
</dbReference>
<dbReference type="AlphaFoldDB" id="A0A1G8MVK3"/>
<dbReference type="EMBL" id="FNEN01000005">
    <property type="protein sequence ID" value="SDI72021.1"/>
    <property type="molecule type" value="Genomic_DNA"/>
</dbReference>
<dbReference type="InterPro" id="IPR051020">
    <property type="entry name" value="ALDH-related_metabolic_enz"/>
</dbReference>
<feature type="domain" description="Aldehyde dehydrogenase" evidence="3">
    <location>
        <begin position="25"/>
        <end position="93"/>
    </location>
</feature>
<dbReference type="InterPro" id="IPR016161">
    <property type="entry name" value="Ald_DH/histidinol_DH"/>
</dbReference>
<accession>A0A1G8MVK3</accession>
<proteinExistence type="inferred from homology"/>
<dbReference type="SUPFAM" id="SSF53720">
    <property type="entry name" value="ALDH-like"/>
    <property type="match status" value="1"/>
</dbReference>
<gene>
    <name evidence="4" type="ORF">SAMN04488123_10557</name>
</gene>
<keyword evidence="2" id="KW-0560">Oxidoreductase</keyword>
<protein>
    <submittedName>
        <fullName evidence="4">Aldehyde dehydrogenase family protein</fullName>
    </submittedName>
</protein>